<accession>A0A0L8HLX0</accession>
<dbReference type="AlphaFoldDB" id="A0A0L8HLX0"/>
<dbReference type="PANTHER" id="PTHR10037:SF62">
    <property type="entry name" value="SODIUM CHANNEL PROTEIN 60E"/>
    <property type="match status" value="1"/>
</dbReference>
<proteinExistence type="inferred from homology"/>
<evidence type="ECO:0000256" key="9">
    <source>
        <dbReference type="ARBA" id="ARBA00023053"/>
    </source>
</evidence>
<feature type="domain" description="Ion transport" evidence="17">
    <location>
        <begin position="487"/>
        <end position="745"/>
    </location>
</feature>
<dbReference type="Gene3D" id="1.20.120.350">
    <property type="entry name" value="Voltage-gated potassium channels. Chain C"/>
    <property type="match status" value="2"/>
</dbReference>
<comment type="caution">
    <text evidence="16">Lacks conserved residue(s) required for the propagation of feature annotation.</text>
</comment>
<name>A0A0L8HLX0_OCTBM</name>
<evidence type="ECO:0000256" key="12">
    <source>
        <dbReference type="ARBA" id="ARBA00023157"/>
    </source>
</evidence>
<keyword evidence="13" id="KW-0325">Glycoprotein</keyword>
<gene>
    <name evidence="19" type="ORF">OCBIM_22011498mg</name>
</gene>
<evidence type="ECO:0000256" key="11">
    <source>
        <dbReference type="ARBA" id="ARBA00023136"/>
    </source>
</evidence>
<dbReference type="EMBL" id="KQ417796">
    <property type="protein sequence ID" value="KOF90231.1"/>
    <property type="molecule type" value="Genomic_DNA"/>
</dbReference>
<evidence type="ECO:0000259" key="18">
    <source>
        <dbReference type="Pfam" id="PF16905"/>
    </source>
</evidence>
<feature type="domain" description="Ion transport" evidence="17">
    <location>
        <begin position="165"/>
        <end position="434"/>
    </location>
</feature>
<dbReference type="PRINTS" id="PR00170">
    <property type="entry name" value="NACHANNEL"/>
</dbReference>
<dbReference type="InterPro" id="IPR001696">
    <property type="entry name" value="Na_channel_asu"/>
</dbReference>
<dbReference type="GO" id="GO:0001518">
    <property type="term" value="C:voltage-gated sodium channel complex"/>
    <property type="evidence" value="ECO:0007669"/>
    <property type="project" value="UniProtKB-UniRule"/>
</dbReference>
<evidence type="ECO:0000256" key="13">
    <source>
        <dbReference type="ARBA" id="ARBA00023180"/>
    </source>
</evidence>
<feature type="domain" description="Voltage-dependent L-type calcium channel IQ-associated" evidence="18">
    <location>
        <begin position="757"/>
        <end position="797"/>
    </location>
</feature>
<feature type="transmembrane region" description="Helical" evidence="16">
    <location>
        <begin position="604"/>
        <end position="632"/>
    </location>
</feature>
<keyword evidence="12" id="KW-1015">Disulfide bond</keyword>
<feature type="transmembrane region" description="Helical" evidence="16">
    <location>
        <begin position="401"/>
        <end position="425"/>
    </location>
</feature>
<feature type="transmembrane region" description="Helical" evidence="16">
    <location>
        <begin position="298"/>
        <end position="322"/>
    </location>
</feature>
<dbReference type="InterPro" id="IPR043203">
    <property type="entry name" value="VGCC_Ca_Na"/>
</dbReference>
<dbReference type="InterPro" id="IPR005821">
    <property type="entry name" value="Ion_trans_dom"/>
</dbReference>
<keyword evidence="15 16" id="KW-0407">Ion channel</keyword>
<dbReference type="Pfam" id="PF00520">
    <property type="entry name" value="Ion_trans"/>
    <property type="match status" value="2"/>
</dbReference>
<evidence type="ECO:0000259" key="17">
    <source>
        <dbReference type="Pfam" id="PF00520"/>
    </source>
</evidence>
<feature type="transmembrane region" description="Helical" evidence="16">
    <location>
        <begin position="709"/>
        <end position="735"/>
    </location>
</feature>
<evidence type="ECO:0000256" key="10">
    <source>
        <dbReference type="ARBA" id="ARBA00023065"/>
    </source>
</evidence>
<evidence type="ECO:0000256" key="6">
    <source>
        <dbReference type="ARBA" id="ARBA00022737"/>
    </source>
</evidence>
<evidence type="ECO:0000256" key="5">
    <source>
        <dbReference type="ARBA" id="ARBA00022692"/>
    </source>
</evidence>
<dbReference type="GO" id="GO:0019228">
    <property type="term" value="P:neuronal action potential"/>
    <property type="evidence" value="ECO:0007669"/>
    <property type="project" value="TreeGrafter"/>
</dbReference>
<evidence type="ECO:0000256" key="14">
    <source>
        <dbReference type="ARBA" id="ARBA00023201"/>
    </source>
</evidence>
<keyword evidence="3 16" id="KW-0894">Sodium channel</keyword>
<keyword evidence="11 16" id="KW-0472">Membrane</keyword>
<feature type="transmembrane region" description="Helical" evidence="16">
    <location>
        <begin position="201"/>
        <end position="225"/>
    </location>
</feature>
<dbReference type="Gene3D" id="1.10.287.70">
    <property type="match status" value="2"/>
</dbReference>
<dbReference type="InterPro" id="IPR027359">
    <property type="entry name" value="Volt_channel_dom_sf"/>
</dbReference>
<reference evidence="19" key="1">
    <citation type="submission" date="2015-07" db="EMBL/GenBank/DDBJ databases">
        <title>MeaNS - Measles Nucleotide Surveillance Program.</title>
        <authorList>
            <person name="Tran T."/>
            <person name="Druce J."/>
        </authorList>
    </citation>
    <scope>NUCLEOTIDE SEQUENCE</scope>
    <source>
        <strain evidence="19">UCB-OBI-ISO-001</strain>
        <tissue evidence="19">Gonad</tissue>
    </source>
</reference>
<dbReference type="GO" id="GO:0086010">
    <property type="term" value="P:membrane depolarization during action potential"/>
    <property type="evidence" value="ECO:0007669"/>
    <property type="project" value="TreeGrafter"/>
</dbReference>
<dbReference type="InterPro" id="IPR044564">
    <property type="entry name" value="Na_chnl_inactivation_gate"/>
</dbReference>
<organism evidence="19">
    <name type="scientific">Octopus bimaculoides</name>
    <name type="common">California two-spotted octopus</name>
    <dbReference type="NCBI Taxonomy" id="37653"/>
    <lineage>
        <taxon>Eukaryota</taxon>
        <taxon>Metazoa</taxon>
        <taxon>Spiralia</taxon>
        <taxon>Lophotrochozoa</taxon>
        <taxon>Mollusca</taxon>
        <taxon>Cephalopoda</taxon>
        <taxon>Coleoidea</taxon>
        <taxon>Octopodiformes</taxon>
        <taxon>Octopoda</taxon>
        <taxon>Incirrata</taxon>
        <taxon>Octopodidae</taxon>
        <taxon>Octopus</taxon>
    </lineage>
</organism>
<protein>
    <recommendedName>
        <fullName evidence="16">Sodium channel protein</fullName>
    </recommendedName>
</protein>
<dbReference type="STRING" id="37653.A0A0L8HLX0"/>
<feature type="transmembrane region" description="Helical" evidence="16">
    <location>
        <begin position="231"/>
        <end position="253"/>
    </location>
</feature>
<feature type="transmembrane region" description="Helical" evidence="16">
    <location>
        <begin position="487"/>
        <end position="504"/>
    </location>
</feature>
<dbReference type="CDD" id="cd13433">
    <property type="entry name" value="Na_channel_gate"/>
    <property type="match status" value="1"/>
</dbReference>
<dbReference type="OrthoDB" id="2984333at2759"/>
<feature type="transmembrane region" description="Helical" evidence="16">
    <location>
        <begin position="516"/>
        <end position="543"/>
    </location>
</feature>
<evidence type="ECO:0000256" key="16">
    <source>
        <dbReference type="RuleBase" id="RU361132"/>
    </source>
</evidence>
<feature type="transmembrane region" description="Helical" evidence="16">
    <location>
        <begin position="167"/>
        <end position="189"/>
    </location>
</feature>
<dbReference type="Pfam" id="PF16905">
    <property type="entry name" value="GPHH"/>
    <property type="match status" value="1"/>
</dbReference>
<keyword evidence="2 16" id="KW-0813">Transport</keyword>
<comment type="function">
    <text evidence="16">Mediates the voltage-dependent sodium ion permeability of excitable membranes. Assuming opened or closed conformations in response to the voltage difference across the membrane, the protein forms a sodium-selective channel through which Na(+) ions may pass in accordance with their electrochemical gradient.</text>
</comment>
<evidence type="ECO:0000256" key="15">
    <source>
        <dbReference type="ARBA" id="ARBA00023303"/>
    </source>
</evidence>
<keyword evidence="4" id="KW-1003">Cell membrane</keyword>
<evidence type="ECO:0000256" key="8">
    <source>
        <dbReference type="ARBA" id="ARBA00022989"/>
    </source>
</evidence>
<dbReference type="Gene3D" id="1.10.238.10">
    <property type="entry name" value="EF-hand"/>
    <property type="match status" value="1"/>
</dbReference>
<dbReference type="PANTHER" id="PTHR10037">
    <property type="entry name" value="VOLTAGE-GATED CATION CHANNEL CALCIUM AND SODIUM"/>
    <property type="match status" value="1"/>
</dbReference>
<keyword evidence="8 16" id="KW-1133">Transmembrane helix</keyword>
<dbReference type="GO" id="GO:0005248">
    <property type="term" value="F:voltage-gated sodium channel activity"/>
    <property type="evidence" value="ECO:0007669"/>
    <property type="project" value="InterPro"/>
</dbReference>
<keyword evidence="7 16" id="KW-0851">Voltage-gated channel</keyword>
<keyword evidence="14 16" id="KW-0739">Sodium transport</keyword>
<feature type="transmembrane region" description="Helical" evidence="16">
    <location>
        <begin position="563"/>
        <end position="583"/>
    </location>
</feature>
<sequence length="906" mass="104180">MMMGEKEAVGNINQHIDHQQQATPSTSWQYRHQQTSIFASTTPHLMASLHNKEHFQKLKEVQQNSEETKIDLRNNLKKSKLDDVIMENNCNNESLGSLGSLGSIPDIMDNSSVEEDVSSCQQKDIQPCLPLFITSRFKCLREFDDTTHGKKWNNFRRRLMMVCENKYFETGVLIMIFASSILLAFEDIYLHEKPYLKLALFYLDITFCLLFFLEMVLKLLALGFVHYYTHFWTILDFTIVCITIISLAASGLGMEQITAFRSLRTLRALRPLRAVSRWQGMKIIVNALMLSIPSIFNVLLVCVVFWLIFAIMGVQLFAGKFYKCVNETNMRISPTEVASKQECLYKNYTWVNSKVNFDNVGGAFLALFQVATFEGWMEIMADAVDVTEVDQQPKFEASVYYYFYFVMFIIFGSFFVLNLVIGVIIDKFSFLKKKYDGTYLDMFLTPTQQNYYNTLKKLGTKKPQKTVRKPKNKCQAVVYDLVMSNQFEIFITTIIITNMIFMAFEHYNQSDVVTEVLATANIAFTILYAFEAIIKIVALRIHYLRNLWNVFDFLVVSLSVVDAFLNDVFGAGMFMNPSLLRVARMFRIGRIIRLIKWAKGMRKLLFALVISLPALFNIGALLFLVMFIYTIIGMSSFGQIKLSGALNDQVNFQTFGKTFLLLVRLATSAGWNDILGPLLIQPPNCDPNYTTTSTGEKIKLVNGDCGMPWLAISYMVSYIIIVFMIVFNMYIAVILENFNQAHAQEEVGITEDDLDMFYGVWEQYDPLATQFIKHDQLSDFIQDLDPPLKVKKPNNVAIATFDLPIVKGGHIHCLDILLALVKFALGGNLEETEAFKRVRTQMEAKFDKIFPTREKSEIRTSTLQMRREEMAARILQRAWRRRKIMQSFPSPEMIRYYIISAPETAV</sequence>
<dbReference type="InterPro" id="IPR031649">
    <property type="entry name" value="GPHH_dom"/>
</dbReference>
<evidence type="ECO:0000313" key="19">
    <source>
        <dbReference type="EMBL" id="KOF90231.1"/>
    </source>
</evidence>
<comment type="similarity">
    <text evidence="16">Belongs to the sodium channel (TC 1.A.1.10) family.</text>
</comment>
<dbReference type="GO" id="GO:0022843">
    <property type="term" value="F:voltage-gated monoatomic cation channel activity"/>
    <property type="evidence" value="ECO:0007669"/>
    <property type="project" value="UniProtKB-ARBA"/>
</dbReference>
<keyword evidence="6" id="KW-0677">Repeat</keyword>
<evidence type="ECO:0000256" key="1">
    <source>
        <dbReference type="ARBA" id="ARBA00004651"/>
    </source>
</evidence>
<comment type="subcellular location">
    <subcellularLocation>
        <location evidence="1 16">Cell membrane</location>
        <topology evidence="1 16">Multi-pass membrane protein</topology>
    </subcellularLocation>
</comment>
<evidence type="ECO:0000256" key="4">
    <source>
        <dbReference type="ARBA" id="ARBA00022475"/>
    </source>
</evidence>
<keyword evidence="5 16" id="KW-0812">Transmembrane</keyword>
<dbReference type="FunFam" id="1.10.287.70:FF:000001">
    <property type="entry name" value="Sodium channel protein"/>
    <property type="match status" value="1"/>
</dbReference>
<evidence type="ECO:0000256" key="3">
    <source>
        <dbReference type="ARBA" id="ARBA00022461"/>
    </source>
</evidence>
<evidence type="ECO:0000256" key="2">
    <source>
        <dbReference type="ARBA" id="ARBA00022448"/>
    </source>
</evidence>
<keyword evidence="10 16" id="KW-0406">Ion transport</keyword>
<dbReference type="SUPFAM" id="SSF81324">
    <property type="entry name" value="Voltage-gated potassium channels"/>
    <property type="match status" value="2"/>
</dbReference>
<dbReference type="FunFam" id="1.20.120.350:FF:000009">
    <property type="entry name" value="Voltage-dependent T-type calcium channel subunit alpha"/>
    <property type="match status" value="1"/>
</dbReference>
<evidence type="ECO:0000256" key="7">
    <source>
        <dbReference type="ARBA" id="ARBA00022882"/>
    </source>
</evidence>
<keyword evidence="9 16" id="KW-0915">Sodium</keyword>
<dbReference type="FunFam" id="1.20.120.350:FF:000059">
    <property type="entry name" value="Sodium channel protein"/>
    <property type="match status" value="1"/>
</dbReference>